<sequence>MTQSEPSKGIGEPYPIAAFPAHKILSIQSEGQSLMAGECSSRLSFPFNSPRSDAKNASSSSSVFCTSLYLSSSSTSETQRQLGNLPFLPHPPTCHQFISSVDSSKSPAVFSEDLNNPYNEGHSEIIMKDFLNLPADASSDGCFYGMHCESDDFGITTEQLELQFLSDELDIAITDHGENPRLDEIYETYPPSSAKPTVELKCNQNTNSVSPTIDGPAMSGAAAAVLKPRMRWTPELHERFVEAVNKLHGPEKATPKGVLKLMNVEGLTIYHVKSHLQKYRLAKYMPEKKKRGRLLLALKKRNQLQAAMKAMERKEGECILRKLCACRWKYRNNCMNSWSYKGRFSYA</sequence>
<dbReference type="Gene3D" id="1.10.10.60">
    <property type="entry name" value="Homeodomain-like"/>
    <property type="match status" value="1"/>
</dbReference>
<keyword evidence="4" id="KW-0539">Nucleus</keyword>
<dbReference type="PROSITE" id="PS51294">
    <property type="entry name" value="HTH_MYB"/>
    <property type="match status" value="1"/>
</dbReference>
<dbReference type="InterPro" id="IPR001005">
    <property type="entry name" value="SANT/Myb"/>
</dbReference>
<reference evidence="6 7" key="1">
    <citation type="submission" date="2019-07" db="EMBL/GenBank/DDBJ databases">
        <title>WGS assembly of Gossypium mustelinum.</title>
        <authorList>
            <person name="Chen Z.J."/>
            <person name="Sreedasyam A."/>
            <person name="Ando A."/>
            <person name="Song Q."/>
            <person name="De L."/>
            <person name="Hulse-Kemp A."/>
            <person name="Ding M."/>
            <person name="Ye W."/>
            <person name="Kirkbride R."/>
            <person name="Jenkins J."/>
            <person name="Plott C."/>
            <person name="Lovell J."/>
            <person name="Lin Y.-M."/>
            <person name="Vaughn R."/>
            <person name="Liu B."/>
            <person name="Li W."/>
            <person name="Simpson S."/>
            <person name="Scheffler B."/>
            <person name="Saski C."/>
            <person name="Grover C."/>
            <person name="Hu G."/>
            <person name="Conover J."/>
            <person name="Carlson J."/>
            <person name="Shu S."/>
            <person name="Boston L."/>
            <person name="Williams M."/>
            <person name="Peterson D."/>
            <person name="Mcgee K."/>
            <person name="Jones D."/>
            <person name="Wendel J."/>
            <person name="Stelly D."/>
            <person name="Grimwood J."/>
            <person name="Schmutz J."/>
        </authorList>
    </citation>
    <scope>NUCLEOTIDE SEQUENCE [LARGE SCALE GENOMIC DNA]</scope>
    <source>
        <strain evidence="6">1408120.09</strain>
    </source>
</reference>
<comment type="subcellular location">
    <subcellularLocation>
        <location evidence="1">Nucleus</location>
    </subcellularLocation>
</comment>
<keyword evidence="2" id="KW-0805">Transcription regulation</keyword>
<dbReference type="GO" id="GO:0003700">
    <property type="term" value="F:DNA-binding transcription factor activity"/>
    <property type="evidence" value="ECO:0007669"/>
    <property type="project" value="InterPro"/>
</dbReference>
<gene>
    <name evidence="6" type="ORF">E1A91_D10G002000v1</name>
</gene>
<evidence type="ECO:0000313" key="6">
    <source>
        <dbReference type="EMBL" id="TYI58990.1"/>
    </source>
</evidence>
<evidence type="ECO:0000256" key="4">
    <source>
        <dbReference type="ARBA" id="ARBA00023242"/>
    </source>
</evidence>
<keyword evidence="3" id="KW-0804">Transcription</keyword>
<evidence type="ECO:0000256" key="2">
    <source>
        <dbReference type="ARBA" id="ARBA00023015"/>
    </source>
</evidence>
<dbReference type="Pfam" id="PF00249">
    <property type="entry name" value="Myb_DNA-binding"/>
    <property type="match status" value="1"/>
</dbReference>
<keyword evidence="7" id="KW-1185">Reference proteome</keyword>
<dbReference type="InterPro" id="IPR006447">
    <property type="entry name" value="Myb_dom_plants"/>
</dbReference>
<dbReference type="SUPFAM" id="SSF46689">
    <property type="entry name" value="Homeodomain-like"/>
    <property type="match status" value="1"/>
</dbReference>
<dbReference type="InterPro" id="IPR046955">
    <property type="entry name" value="PHR1-like"/>
</dbReference>
<dbReference type="Proteomes" id="UP000323597">
    <property type="component" value="Chromosome D10"/>
</dbReference>
<evidence type="ECO:0000313" key="7">
    <source>
        <dbReference type="Proteomes" id="UP000323597"/>
    </source>
</evidence>
<dbReference type="FunFam" id="1.10.10.60:FF:000002">
    <property type="entry name" value="Myb family transcription factor"/>
    <property type="match status" value="1"/>
</dbReference>
<protein>
    <recommendedName>
        <fullName evidence="5">HTH myb-type domain-containing protein</fullName>
    </recommendedName>
</protein>
<evidence type="ECO:0000259" key="5">
    <source>
        <dbReference type="PROSITE" id="PS51294"/>
    </source>
</evidence>
<dbReference type="NCBIfam" id="TIGR01557">
    <property type="entry name" value="myb_SHAQKYF"/>
    <property type="match status" value="1"/>
</dbReference>
<dbReference type="PANTHER" id="PTHR31499">
    <property type="entry name" value="MYB FAMILY TRANSCRIPTION FACTOR PHL11"/>
    <property type="match status" value="1"/>
</dbReference>
<dbReference type="GO" id="GO:0005634">
    <property type="term" value="C:nucleus"/>
    <property type="evidence" value="ECO:0007669"/>
    <property type="project" value="UniProtKB-SubCell"/>
</dbReference>
<dbReference type="InterPro" id="IPR017930">
    <property type="entry name" value="Myb_dom"/>
</dbReference>
<proteinExistence type="predicted"/>
<evidence type="ECO:0000256" key="3">
    <source>
        <dbReference type="ARBA" id="ARBA00023163"/>
    </source>
</evidence>
<name>A0A5D2T1G8_GOSMU</name>
<dbReference type="GO" id="GO:0003677">
    <property type="term" value="F:DNA binding"/>
    <property type="evidence" value="ECO:0007669"/>
    <property type="project" value="InterPro"/>
</dbReference>
<dbReference type="InterPro" id="IPR009057">
    <property type="entry name" value="Homeodomain-like_sf"/>
</dbReference>
<evidence type="ECO:0000256" key="1">
    <source>
        <dbReference type="ARBA" id="ARBA00004123"/>
    </source>
</evidence>
<accession>A0A5D2T1G8</accession>
<organism evidence="6 7">
    <name type="scientific">Gossypium mustelinum</name>
    <name type="common">Cotton</name>
    <name type="synonym">Gossypium caicoense</name>
    <dbReference type="NCBI Taxonomy" id="34275"/>
    <lineage>
        <taxon>Eukaryota</taxon>
        <taxon>Viridiplantae</taxon>
        <taxon>Streptophyta</taxon>
        <taxon>Embryophyta</taxon>
        <taxon>Tracheophyta</taxon>
        <taxon>Spermatophyta</taxon>
        <taxon>Magnoliopsida</taxon>
        <taxon>eudicotyledons</taxon>
        <taxon>Gunneridae</taxon>
        <taxon>Pentapetalae</taxon>
        <taxon>rosids</taxon>
        <taxon>malvids</taxon>
        <taxon>Malvales</taxon>
        <taxon>Malvaceae</taxon>
        <taxon>Malvoideae</taxon>
        <taxon>Gossypium</taxon>
    </lineage>
</organism>
<dbReference type="PANTHER" id="PTHR31499:SF80">
    <property type="entry name" value="HTH MYB-TYPE DOMAIN-CONTAINING PROTEIN"/>
    <property type="match status" value="1"/>
</dbReference>
<feature type="domain" description="HTH myb-type" evidence="5">
    <location>
        <begin position="231"/>
        <end position="284"/>
    </location>
</feature>
<dbReference type="EMBL" id="CM017658">
    <property type="protein sequence ID" value="TYI58990.1"/>
    <property type="molecule type" value="Genomic_DNA"/>
</dbReference>
<dbReference type="AlphaFoldDB" id="A0A5D2T1G8"/>